<dbReference type="InterPro" id="IPR006683">
    <property type="entry name" value="Thioestr_dom"/>
</dbReference>
<sequence length="120" mass="12912">MTNLLEAFNIEIIELNKKRAVIEVDITEAMHQPFGIVHGGMNAVLIETAASLGGTENVEEGYAAGVEINVNHIRPVSSGKLTTTAVPVHIGRTTQVWTAEITNDEGKITAVGRMTLTNMK</sequence>
<dbReference type="PANTHER" id="PTHR43240">
    <property type="entry name" value="1,4-DIHYDROXY-2-NAPHTHOYL-COA THIOESTERASE 1"/>
    <property type="match status" value="1"/>
</dbReference>
<dbReference type="RefSeq" id="WP_070623170.1">
    <property type="nucleotide sequence ID" value="NZ_CP136964.1"/>
</dbReference>
<dbReference type="Pfam" id="PF03061">
    <property type="entry name" value="4HBT"/>
    <property type="match status" value="1"/>
</dbReference>
<dbReference type="GO" id="GO:0061522">
    <property type="term" value="F:1,4-dihydroxy-2-naphthoyl-CoA thioesterase activity"/>
    <property type="evidence" value="ECO:0007669"/>
    <property type="project" value="TreeGrafter"/>
</dbReference>
<proteinExistence type="inferred from homology"/>
<dbReference type="NCBIfam" id="TIGR00369">
    <property type="entry name" value="unchar_dom_1"/>
    <property type="match status" value="1"/>
</dbReference>
<evidence type="ECO:0000313" key="5">
    <source>
        <dbReference type="Proteomes" id="UP000243626"/>
    </source>
</evidence>
<dbReference type="InterPro" id="IPR003736">
    <property type="entry name" value="PAAI_dom"/>
</dbReference>
<dbReference type="CDD" id="cd03443">
    <property type="entry name" value="PaaI_thioesterase"/>
    <property type="match status" value="1"/>
</dbReference>
<dbReference type="Gene3D" id="3.10.129.10">
    <property type="entry name" value="Hotdog Thioesterase"/>
    <property type="match status" value="1"/>
</dbReference>
<evidence type="ECO:0000259" key="3">
    <source>
        <dbReference type="Pfam" id="PF03061"/>
    </source>
</evidence>
<evidence type="ECO:0000313" key="4">
    <source>
        <dbReference type="EMBL" id="WOS96068.1"/>
    </source>
</evidence>
<dbReference type="PANTHER" id="PTHR43240:SF5">
    <property type="entry name" value="1,4-DIHYDROXY-2-NAPHTHOYL-COA THIOESTERASE 1"/>
    <property type="match status" value="1"/>
</dbReference>
<organism evidence="4 5">
    <name type="scientific">Nosocomiicoccus massiliensis</name>
    <dbReference type="NCBI Taxonomy" id="1232430"/>
    <lineage>
        <taxon>Bacteria</taxon>
        <taxon>Bacillati</taxon>
        <taxon>Bacillota</taxon>
        <taxon>Bacilli</taxon>
        <taxon>Bacillales</taxon>
        <taxon>Staphylococcaceae</taxon>
        <taxon>Nosocomiicoccus</taxon>
    </lineage>
</organism>
<gene>
    <name evidence="4" type="ORF">CJ229_008275</name>
</gene>
<protein>
    <submittedName>
        <fullName evidence="4">Hotdog fold thioesterase</fullName>
    </submittedName>
</protein>
<accession>A0AAF1BRI2</accession>
<evidence type="ECO:0000256" key="1">
    <source>
        <dbReference type="ARBA" id="ARBA00008324"/>
    </source>
</evidence>
<dbReference type="SUPFAM" id="SSF54637">
    <property type="entry name" value="Thioesterase/thiol ester dehydrase-isomerase"/>
    <property type="match status" value="1"/>
</dbReference>
<name>A0AAF1BRI2_9STAP</name>
<feature type="domain" description="Thioesterase" evidence="3">
    <location>
        <begin position="34"/>
        <end position="108"/>
    </location>
</feature>
<dbReference type="KEGG" id="nmy:CJ229_008275"/>
<dbReference type="AlphaFoldDB" id="A0AAF1BRI2"/>
<comment type="similarity">
    <text evidence="1">Belongs to the thioesterase PaaI family.</text>
</comment>
<reference evidence="5" key="1">
    <citation type="submission" date="2017-09" db="EMBL/GenBank/DDBJ databases">
        <title>Bacterial strain isolated from the female urinary microbiota.</title>
        <authorList>
            <person name="Thomas-White K."/>
            <person name="Kumar N."/>
            <person name="Forster S."/>
            <person name="Putonti C."/>
            <person name="Lawley T."/>
            <person name="Wolfe A.J."/>
        </authorList>
    </citation>
    <scope>NUCLEOTIDE SEQUENCE [LARGE SCALE GENOMIC DNA]</scope>
    <source>
        <strain evidence="5">UMB0959</strain>
    </source>
</reference>
<dbReference type="InterPro" id="IPR029069">
    <property type="entry name" value="HotDog_dom_sf"/>
</dbReference>
<dbReference type="EMBL" id="CP136964">
    <property type="protein sequence ID" value="WOS96068.1"/>
    <property type="molecule type" value="Genomic_DNA"/>
</dbReference>
<keyword evidence="5" id="KW-1185">Reference proteome</keyword>
<dbReference type="GO" id="GO:0005829">
    <property type="term" value="C:cytosol"/>
    <property type="evidence" value="ECO:0007669"/>
    <property type="project" value="TreeGrafter"/>
</dbReference>
<keyword evidence="2" id="KW-0378">Hydrolase</keyword>
<dbReference type="Proteomes" id="UP000243626">
    <property type="component" value="Chromosome"/>
</dbReference>
<evidence type="ECO:0000256" key="2">
    <source>
        <dbReference type="ARBA" id="ARBA00022801"/>
    </source>
</evidence>